<evidence type="ECO:0000256" key="4">
    <source>
        <dbReference type="PROSITE-ProRule" id="PRU00502"/>
    </source>
</evidence>
<dbReference type="GO" id="GO:0016579">
    <property type="term" value="P:protein deubiquitination"/>
    <property type="evidence" value="ECO:0007669"/>
    <property type="project" value="InterPro"/>
</dbReference>
<dbReference type="InterPro" id="IPR001394">
    <property type="entry name" value="Peptidase_C19_UCH"/>
</dbReference>
<dbReference type="PANTHER" id="PTHR24006">
    <property type="entry name" value="UBIQUITIN CARBOXYL-TERMINAL HYDROLASE"/>
    <property type="match status" value="1"/>
</dbReference>
<dbReference type="Gene3D" id="3.90.70.10">
    <property type="entry name" value="Cysteine proteinases"/>
    <property type="match status" value="1"/>
</dbReference>
<accession>A0A8H5CHM5</accession>
<dbReference type="GO" id="GO:0005829">
    <property type="term" value="C:cytosol"/>
    <property type="evidence" value="ECO:0007669"/>
    <property type="project" value="TreeGrafter"/>
</dbReference>
<dbReference type="InterPro" id="IPR038765">
    <property type="entry name" value="Papain-like_cys_pep_sf"/>
</dbReference>
<feature type="compositionally biased region" description="Low complexity" evidence="6">
    <location>
        <begin position="425"/>
        <end position="452"/>
    </location>
</feature>
<evidence type="ECO:0000259" key="7">
    <source>
        <dbReference type="PROSITE" id="PS50235"/>
    </source>
</evidence>
<keyword evidence="5" id="KW-0788">Thiol protease</keyword>
<dbReference type="PROSITE" id="PS00972">
    <property type="entry name" value="USP_1"/>
    <property type="match status" value="1"/>
</dbReference>
<dbReference type="PROSITE" id="PS00973">
    <property type="entry name" value="USP_2"/>
    <property type="match status" value="1"/>
</dbReference>
<protein>
    <recommendedName>
        <fullName evidence="5">Ubiquitin carboxyl-terminal hydrolase</fullName>
        <ecNumber evidence="5">3.4.19.12</ecNumber>
    </recommendedName>
</protein>
<dbReference type="InterPro" id="IPR018200">
    <property type="entry name" value="USP_CS"/>
</dbReference>
<dbReference type="GO" id="GO:0008270">
    <property type="term" value="F:zinc ion binding"/>
    <property type="evidence" value="ECO:0007669"/>
    <property type="project" value="UniProtKB-KW"/>
</dbReference>
<dbReference type="GO" id="GO:0005634">
    <property type="term" value="C:nucleus"/>
    <property type="evidence" value="ECO:0007669"/>
    <property type="project" value="TreeGrafter"/>
</dbReference>
<name>A0A8H5CHM5_9AGAR</name>
<feature type="domain" description="UBP-type" evidence="8">
    <location>
        <begin position="6"/>
        <end position="130"/>
    </location>
</feature>
<reference evidence="9 10" key="1">
    <citation type="journal article" date="2020" name="ISME J.">
        <title>Uncovering the hidden diversity of litter-decomposition mechanisms in mushroom-forming fungi.</title>
        <authorList>
            <person name="Floudas D."/>
            <person name="Bentzer J."/>
            <person name="Ahren D."/>
            <person name="Johansson T."/>
            <person name="Persson P."/>
            <person name="Tunlid A."/>
        </authorList>
    </citation>
    <scope>NUCLEOTIDE SEQUENCE [LARGE SCALE GENOMIC DNA]</scope>
    <source>
        <strain evidence="9 10">CBS 175.51</strain>
    </source>
</reference>
<dbReference type="Proteomes" id="UP000541558">
    <property type="component" value="Unassembled WGS sequence"/>
</dbReference>
<keyword evidence="2 4" id="KW-0863">Zinc-finger</keyword>
<evidence type="ECO:0000313" key="9">
    <source>
        <dbReference type="EMBL" id="KAF5341940.1"/>
    </source>
</evidence>
<keyword evidence="1" id="KW-0479">Metal-binding</keyword>
<dbReference type="Gene3D" id="3.30.40.10">
    <property type="entry name" value="Zinc/RING finger domain, C3HC4 (zinc finger)"/>
    <property type="match status" value="1"/>
</dbReference>
<comment type="catalytic activity">
    <reaction evidence="5">
        <text>Thiol-dependent hydrolysis of ester, thioester, amide, peptide and isopeptide bonds formed by the C-terminal Gly of ubiquitin (a 76-residue protein attached to proteins as an intracellular targeting signal).</text>
        <dbReference type="EC" id="3.4.19.12"/>
    </reaction>
</comment>
<evidence type="ECO:0000256" key="3">
    <source>
        <dbReference type="ARBA" id="ARBA00022833"/>
    </source>
</evidence>
<keyword evidence="3" id="KW-0862">Zinc</keyword>
<dbReference type="SMART" id="SM00290">
    <property type="entry name" value="ZnF_UBP"/>
    <property type="match status" value="1"/>
</dbReference>
<sequence length="631" mass="69393">MVSEISTCPHIQAELAENFGEAIFPRYKQVLTWNVHRAQAVRAPKRRRIAAPVCGVCELALSRPFACLHCDKAFCWENGHAKSHLRHAKHMFCADVKSGRVYCSLCDDFIYDPRMEDVYTRTIVSAEEKETRFQESSKLREAFRPWTPSEKDQSALDASISIPCQSRRGLVNLGQTCFLNAVLQCLIHNPLLRNYFLGDKHNWRNCKFQFQLINLFDPNTGPSDAAPFGPTSFLYTLWKVASSELSSGYAQQDAHEFFICTLNQIHTTCRGSTNVSCNCIIHNTFAGQLQSDVKCERCGNTTSTIDPMLDISLELKGRQGQAEASGENTLQACLRRFTQPERLNPKEYSCSKCSKGSPEATKRLSIRKLPSVLSFQFKRFEHKTNFTNGDRSTSRKIDTPVRFPSTINMAPYTTMVMRDMEKENASNNNSNGSGNSSNSNSSVGGSNSASSSTAPGAGVPFTHQGPESLYDYDLFAVINHTGALDNGHYTAFALSPATNEWYRFDDDKVSHASAKACLEESAGAYMCFYVKRRVEYKAYQVPSYVLVRETEALREREREAALKGGNGGGSGVVGEGSLGGGGGVGGIPGTGVMGLSTASSVGSTASTVKSGKSVFGKDKDKEIEDEIWATV</sequence>
<dbReference type="Pfam" id="PF02148">
    <property type="entry name" value="zf-UBP"/>
    <property type="match status" value="1"/>
</dbReference>
<dbReference type="EC" id="3.4.19.12" evidence="5"/>
<dbReference type="EMBL" id="JAACJK010000001">
    <property type="protein sequence ID" value="KAF5341940.1"/>
    <property type="molecule type" value="Genomic_DNA"/>
</dbReference>
<dbReference type="GO" id="GO:0006508">
    <property type="term" value="P:proteolysis"/>
    <property type="evidence" value="ECO:0007669"/>
    <property type="project" value="UniProtKB-KW"/>
</dbReference>
<dbReference type="OrthoDB" id="289038at2759"/>
<evidence type="ECO:0000313" key="10">
    <source>
        <dbReference type="Proteomes" id="UP000541558"/>
    </source>
</evidence>
<dbReference type="AlphaFoldDB" id="A0A8H5CHM5"/>
<dbReference type="InterPro" id="IPR001607">
    <property type="entry name" value="Znf_UBP"/>
</dbReference>
<dbReference type="PANTHER" id="PTHR24006:SF937">
    <property type="entry name" value="UBIQUITIN CARBOXYL-TERMINAL HYDROLASE"/>
    <property type="match status" value="1"/>
</dbReference>
<dbReference type="PROSITE" id="PS50235">
    <property type="entry name" value="USP_3"/>
    <property type="match status" value="1"/>
</dbReference>
<dbReference type="PROSITE" id="PS50271">
    <property type="entry name" value="ZF_UBP"/>
    <property type="match status" value="1"/>
</dbReference>
<proteinExistence type="inferred from homology"/>
<dbReference type="SUPFAM" id="SSF57850">
    <property type="entry name" value="RING/U-box"/>
    <property type="match status" value="1"/>
</dbReference>
<feature type="domain" description="USP" evidence="7">
    <location>
        <begin position="168"/>
        <end position="532"/>
    </location>
</feature>
<evidence type="ECO:0000256" key="5">
    <source>
        <dbReference type="RuleBase" id="RU366025"/>
    </source>
</evidence>
<gene>
    <name evidence="9" type="ORF">D9611_001277</name>
</gene>
<organism evidence="9 10">
    <name type="scientific">Ephemerocybe angulata</name>
    <dbReference type="NCBI Taxonomy" id="980116"/>
    <lineage>
        <taxon>Eukaryota</taxon>
        <taxon>Fungi</taxon>
        <taxon>Dikarya</taxon>
        <taxon>Basidiomycota</taxon>
        <taxon>Agaricomycotina</taxon>
        <taxon>Agaricomycetes</taxon>
        <taxon>Agaricomycetidae</taxon>
        <taxon>Agaricales</taxon>
        <taxon>Agaricineae</taxon>
        <taxon>Psathyrellaceae</taxon>
        <taxon>Ephemerocybe</taxon>
    </lineage>
</organism>
<feature type="region of interest" description="Disordered" evidence="6">
    <location>
        <begin position="424"/>
        <end position="460"/>
    </location>
</feature>
<comment type="caution">
    <text evidence="9">The sequence shown here is derived from an EMBL/GenBank/DDBJ whole genome shotgun (WGS) entry which is preliminary data.</text>
</comment>
<dbReference type="InterPro" id="IPR028889">
    <property type="entry name" value="USP"/>
</dbReference>
<evidence type="ECO:0000256" key="6">
    <source>
        <dbReference type="SAM" id="MobiDB-lite"/>
    </source>
</evidence>
<dbReference type="GO" id="GO:0004843">
    <property type="term" value="F:cysteine-type deubiquitinase activity"/>
    <property type="evidence" value="ECO:0007669"/>
    <property type="project" value="UniProtKB-UniRule"/>
</dbReference>
<keyword evidence="10" id="KW-1185">Reference proteome</keyword>
<comment type="similarity">
    <text evidence="5">Belongs to the peptidase C19 family.</text>
</comment>
<keyword evidence="5" id="KW-0833">Ubl conjugation pathway</keyword>
<dbReference type="InterPro" id="IPR013083">
    <property type="entry name" value="Znf_RING/FYVE/PHD"/>
</dbReference>
<dbReference type="Pfam" id="PF00443">
    <property type="entry name" value="UCH"/>
    <property type="match status" value="1"/>
</dbReference>
<evidence type="ECO:0000256" key="1">
    <source>
        <dbReference type="ARBA" id="ARBA00022723"/>
    </source>
</evidence>
<evidence type="ECO:0000259" key="8">
    <source>
        <dbReference type="PROSITE" id="PS50271"/>
    </source>
</evidence>
<dbReference type="InterPro" id="IPR050164">
    <property type="entry name" value="Peptidase_C19"/>
</dbReference>
<evidence type="ECO:0000256" key="2">
    <source>
        <dbReference type="ARBA" id="ARBA00022771"/>
    </source>
</evidence>
<dbReference type="SUPFAM" id="SSF54001">
    <property type="entry name" value="Cysteine proteinases"/>
    <property type="match status" value="1"/>
</dbReference>
<keyword evidence="5" id="KW-0645">Protease</keyword>
<keyword evidence="5" id="KW-0378">Hydrolase</keyword>